<evidence type="ECO:0000256" key="4">
    <source>
        <dbReference type="ARBA" id="ARBA00022833"/>
    </source>
</evidence>
<keyword evidence="3" id="KW-0479">Metal-binding</keyword>
<comment type="cofactor">
    <cofactor evidence="1">
        <name>Zn(2+)</name>
        <dbReference type="ChEBI" id="CHEBI:29105"/>
    </cofactor>
</comment>
<evidence type="ECO:0000313" key="6">
    <source>
        <dbReference type="Proteomes" id="UP000184052"/>
    </source>
</evidence>
<keyword evidence="6" id="KW-1185">Reference proteome</keyword>
<dbReference type="PANTHER" id="PTHR37418:SF2">
    <property type="entry name" value="3-KETO-5-AMINOHEXANOATE CLEAVAGE ENZYME"/>
    <property type="match status" value="1"/>
</dbReference>
<dbReference type="Gene3D" id="3.20.20.70">
    <property type="entry name" value="Aldolase class I"/>
    <property type="match status" value="1"/>
</dbReference>
<dbReference type="InterPro" id="IPR013785">
    <property type="entry name" value="Aldolase_TIM"/>
</dbReference>
<reference evidence="5 6" key="1">
    <citation type="submission" date="2016-11" db="EMBL/GenBank/DDBJ databases">
        <authorList>
            <person name="Jaros S."/>
            <person name="Januszkiewicz K."/>
            <person name="Wedrychowicz H."/>
        </authorList>
    </citation>
    <scope>NUCLEOTIDE SEQUENCE [LARGE SCALE GENOMIC DNA]</scope>
    <source>
        <strain evidence="5 6">DSM 17477</strain>
    </source>
</reference>
<name>A0A1M6HG31_9FIRM</name>
<gene>
    <name evidence="5" type="ORF">SAMN02745751_02005</name>
</gene>
<dbReference type="RefSeq" id="WP_342747097.1">
    <property type="nucleotide sequence ID" value="NZ_FQZL01000013.1"/>
</dbReference>
<dbReference type="Pfam" id="PF05853">
    <property type="entry name" value="BKACE"/>
    <property type="match status" value="1"/>
</dbReference>
<evidence type="ECO:0000313" key="5">
    <source>
        <dbReference type="EMBL" id="SHJ21074.1"/>
    </source>
</evidence>
<dbReference type="AlphaFoldDB" id="A0A1M6HG31"/>
<dbReference type="Proteomes" id="UP000184052">
    <property type="component" value="Unassembled WGS sequence"/>
</dbReference>
<organism evidence="5 6">
    <name type="scientific">Dethiosulfatibacter aminovorans DSM 17477</name>
    <dbReference type="NCBI Taxonomy" id="1121476"/>
    <lineage>
        <taxon>Bacteria</taxon>
        <taxon>Bacillati</taxon>
        <taxon>Bacillota</taxon>
        <taxon>Tissierellia</taxon>
        <taxon>Dethiosulfatibacter</taxon>
    </lineage>
</organism>
<dbReference type="GO" id="GO:0043720">
    <property type="term" value="F:3-keto-5-aminohexanoate cleavage activity"/>
    <property type="evidence" value="ECO:0007669"/>
    <property type="project" value="InterPro"/>
</dbReference>
<evidence type="ECO:0000256" key="2">
    <source>
        <dbReference type="ARBA" id="ARBA00022679"/>
    </source>
</evidence>
<sequence>MEMKKKVALTCALTGSGDSHLKHPNVPKSPKEIAAAAVEATKAGASVVHMHVRDPKTGDPCRELELYQETVRLIRDADVDVCINITTGMGGDWTPDKENPLMPGPGSDMITPAERMEHILRCRPEICTLDCGSINWGQNLLYIATYEQLRESAKLIQGTGVTPEIEAFDLGFMWQASDLLKEGLLPKNTMFQLCVGIPYGVKSTTLAVAAMRDLVPEGHHWAGFGIGREEFPMLALMYLMGGNVRVGLEDNIYISKGEFATNGQLVEKGKSIVESLGGSIMTPQEARDAFGLIKQKPQFKEVSINRQ</sequence>
<dbReference type="PANTHER" id="PTHR37418">
    <property type="entry name" value="3-KETO-5-AMINOHEXANOATE CLEAVAGE ENZYME-RELATED"/>
    <property type="match status" value="1"/>
</dbReference>
<dbReference type="EMBL" id="FQZL01000013">
    <property type="protein sequence ID" value="SHJ21074.1"/>
    <property type="molecule type" value="Genomic_DNA"/>
</dbReference>
<keyword evidence="2" id="KW-0808">Transferase</keyword>
<dbReference type="InterPro" id="IPR008567">
    <property type="entry name" value="BKACE"/>
</dbReference>
<accession>A0A1M6HG31</accession>
<dbReference type="GO" id="GO:0046872">
    <property type="term" value="F:metal ion binding"/>
    <property type="evidence" value="ECO:0007669"/>
    <property type="project" value="UniProtKB-KW"/>
</dbReference>
<protein>
    <submittedName>
        <fullName evidence="5">Uncharacterized conserved protein, DUF849 family</fullName>
    </submittedName>
</protein>
<evidence type="ECO:0000256" key="3">
    <source>
        <dbReference type="ARBA" id="ARBA00022723"/>
    </source>
</evidence>
<evidence type="ECO:0000256" key="1">
    <source>
        <dbReference type="ARBA" id="ARBA00001947"/>
    </source>
</evidence>
<keyword evidence="4" id="KW-0862">Zinc</keyword>
<proteinExistence type="predicted"/>
<dbReference type="STRING" id="1121476.SAMN02745751_02005"/>